<keyword evidence="2" id="KW-1185">Reference proteome</keyword>
<evidence type="ECO:0000313" key="2">
    <source>
        <dbReference type="Proteomes" id="UP000620670"/>
    </source>
</evidence>
<sequence length="176" mass="20219">MQRILVIGSPGAGKSTLASRLSDQLGLPLIHLDREHWSAGWVSLPNDQWAARVAELAARPSWIIDGNYANTLDVRLNRATTIIWLDLPRWLCMARIMRRVLTYRGRVRPDMAEGCPERLNLEFLRYTWNFSSHSRPKNEGLLKGLRSDQELVVLRTPREVADFLNRHRQRVLAVSA</sequence>
<dbReference type="SUPFAM" id="SSF52540">
    <property type="entry name" value="P-loop containing nucleoside triphosphate hydrolases"/>
    <property type="match status" value="1"/>
</dbReference>
<dbReference type="PANTHER" id="PTHR37816">
    <property type="entry name" value="YALI0E33011P"/>
    <property type="match status" value="1"/>
</dbReference>
<dbReference type="Proteomes" id="UP000620670">
    <property type="component" value="Unassembled WGS sequence"/>
</dbReference>
<organism evidence="1 2">
    <name type="scientific">Microvirga splendida</name>
    <dbReference type="NCBI Taxonomy" id="2795727"/>
    <lineage>
        <taxon>Bacteria</taxon>
        <taxon>Pseudomonadati</taxon>
        <taxon>Pseudomonadota</taxon>
        <taxon>Alphaproteobacteria</taxon>
        <taxon>Hyphomicrobiales</taxon>
        <taxon>Methylobacteriaceae</taxon>
        <taxon>Microvirga</taxon>
    </lineage>
</organism>
<reference evidence="2" key="1">
    <citation type="submission" date="2020-12" db="EMBL/GenBank/DDBJ databases">
        <title>Hymenobacter sp.</title>
        <authorList>
            <person name="Kim M.K."/>
        </authorList>
    </citation>
    <scope>NUCLEOTIDE SEQUENCE [LARGE SCALE GENOMIC DNA]</scope>
    <source>
        <strain evidence="2">BT325</strain>
    </source>
</reference>
<gene>
    <name evidence="1" type="ORF">JAO75_09695</name>
</gene>
<dbReference type="InterPro" id="IPR027417">
    <property type="entry name" value="P-loop_NTPase"/>
</dbReference>
<dbReference type="InterPro" id="IPR052922">
    <property type="entry name" value="Cytidylate_Kinase-2"/>
</dbReference>
<dbReference type="PANTHER" id="PTHR37816:SF3">
    <property type="entry name" value="MODULATES DNA TOPOLOGY"/>
    <property type="match status" value="1"/>
</dbReference>
<proteinExistence type="predicted"/>
<dbReference type="RefSeq" id="WP_199048678.1">
    <property type="nucleotide sequence ID" value="NZ_JAELXT010000007.1"/>
</dbReference>
<dbReference type="Gene3D" id="3.40.50.300">
    <property type="entry name" value="P-loop containing nucleotide triphosphate hydrolases"/>
    <property type="match status" value="1"/>
</dbReference>
<protein>
    <submittedName>
        <fullName evidence="1">Topology modulation protein</fullName>
    </submittedName>
</protein>
<dbReference type="EMBL" id="JAELXT010000007">
    <property type="protein sequence ID" value="MBJ6125675.1"/>
    <property type="molecule type" value="Genomic_DNA"/>
</dbReference>
<accession>A0ABS0Y160</accession>
<comment type="caution">
    <text evidence="1">The sequence shown here is derived from an EMBL/GenBank/DDBJ whole genome shotgun (WGS) entry which is preliminary data.</text>
</comment>
<evidence type="ECO:0000313" key="1">
    <source>
        <dbReference type="EMBL" id="MBJ6125675.1"/>
    </source>
</evidence>
<name>A0ABS0Y160_9HYPH</name>